<keyword evidence="2" id="KW-1185">Reference proteome</keyword>
<name>A0ABY7BQ43_9FIRM</name>
<proteinExistence type="predicted"/>
<organism evidence="1 2">
    <name type="scientific">Caldicellulosiruptor morganii</name>
    <dbReference type="NCBI Taxonomy" id="1387555"/>
    <lineage>
        <taxon>Bacteria</taxon>
        <taxon>Bacillati</taxon>
        <taxon>Bacillota</taxon>
        <taxon>Bacillota incertae sedis</taxon>
        <taxon>Caldicellulosiruptorales</taxon>
        <taxon>Caldicellulosiruptoraceae</taxon>
        <taxon>Caldicellulosiruptor</taxon>
    </lineage>
</organism>
<reference evidence="1" key="1">
    <citation type="submission" date="2022-12" db="EMBL/GenBank/DDBJ databases">
        <authorList>
            <person name="Bing R.G."/>
            <person name="Willard D.J."/>
            <person name="Manesh M.J.H."/>
            <person name="Laemthong T."/>
            <person name="Crosby J.R."/>
            <person name="Kelly R.M."/>
        </authorList>
    </citation>
    <scope>NUCLEOTIDE SEQUENCE</scope>
    <source>
        <strain evidence="1">DSM 8990</strain>
    </source>
</reference>
<protein>
    <recommendedName>
        <fullName evidence="3">SH3b domain-containing protein</fullName>
    </recommendedName>
</protein>
<dbReference type="Proteomes" id="UP001164909">
    <property type="component" value="Chromosome"/>
</dbReference>
<dbReference type="EMBL" id="CP113865">
    <property type="protein sequence ID" value="WAM34679.1"/>
    <property type="molecule type" value="Genomic_DNA"/>
</dbReference>
<evidence type="ECO:0008006" key="3">
    <source>
        <dbReference type="Google" id="ProtNLM"/>
    </source>
</evidence>
<gene>
    <name evidence="1" type="ORF">OTK00_000912</name>
</gene>
<accession>A0ABY7BQ43</accession>
<dbReference type="RefSeq" id="WP_045169240.1">
    <property type="nucleotide sequence ID" value="NZ_CP113865.1"/>
</dbReference>
<evidence type="ECO:0000313" key="1">
    <source>
        <dbReference type="EMBL" id="WAM34679.1"/>
    </source>
</evidence>
<evidence type="ECO:0000313" key="2">
    <source>
        <dbReference type="Proteomes" id="UP001164909"/>
    </source>
</evidence>
<sequence>MSRKIIVKALILLIISLITALIIESLFMVAGAESLNKVSSSVQKASKSIKQNIQKELIFQQQVDLNSDAQLDTISIWQDKNQKKYVLSVNSSLYQPKENILQVIGTEIVDIDSSDQYKEILFHYKSNKGERFVILDYNGKSIKELLSSGSKPVILGNKEVIIEVDMGFWIKKEKYVLSQKNTSVRTLKLSPQELYNVGVFAYVKKPFVLYSYRDQKSKLATTRKGEKIEIISCDTSNWFKDQSKKNNKLYDWYLIKTENGLQGWAILKDFINYIDIIKNQ</sequence>